<feature type="compositionally biased region" description="Low complexity" evidence="1">
    <location>
        <begin position="31"/>
        <end position="41"/>
    </location>
</feature>
<evidence type="ECO:0000256" key="1">
    <source>
        <dbReference type="SAM" id="MobiDB-lite"/>
    </source>
</evidence>
<evidence type="ECO:0000256" key="2">
    <source>
        <dbReference type="SAM" id="SignalP"/>
    </source>
</evidence>
<protein>
    <submittedName>
        <fullName evidence="3">Uncharacterized protein</fullName>
    </submittedName>
</protein>
<keyword evidence="4" id="KW-1185">Reference proteome</keyword>
<dbReference type="Proteomes" id="UP001499854">
    <property type="component" value="Unassembled WGS sequence"/>
</dbReference>
<organism evidence="3 4">
    <name type="scientific">Catenulispora subtropica</name>
    <dbReference type="NCBI Taxonomy" id="450798"/>
    <lineage>
        <taxon>Bacteria</taxon>
        <taxon>Bacillati</taxon>
        <taxon>Actinomycetota</taxon>
        <taxon>Actinomycetes</taxon>
        <taxon>Catenulisporales</taxon>
        <taxon>Catenulisporaceae</taxon>
        <taxon>Catenulispora</taxon>
    </lineage>
</organism>
<evidence type="ECO:0000313" key="3">
    <source>
        <dbReference type="EMBL" id="GAA2000172.1"/>
    </source>
</evidence>
<dbReference type="EMBL" id="BAAAQM010000067">
    <property type="protein sequence ID" value="GAA2000172.1"/>
    <property type="molecule type" value="Genomic_DNA"/>
</dbReference>
<gene>
    <name evidence="3" type="ORF">GCM10009838_77060</name>
</gene>
<dbReference type="RefSeq" id="WP_344662150.1">
    <property type="nucleotide sequence ID" value="NZ_BAAAQM010000067.1"/>
</dbReference>
<sequence length="63" mass="6451">MATRRPHALLLVIAPALTAFAAVTTTVPAPAASHATQAAPATCSSSTDWNTMVPEGQCPAYRS</sequence>
<accession>A0ABP5EM40</accession>
<keyword evidence="2" id="KW-0732">Signal</keyword>
<evidence type="ECO:0000313" key="4">
    <source>
        <dbReference type="Proteomes" id="UP001499854"/>
    </source>
</evidence>
<feature type="signal peptide" evidence="2">
    <location>
        <begin position="1"/>
        <end position="21"/>
    </location>
</feature>
<feature type="chain" id="PRO_5046222205" evidence="2">
    <location>
        <begin position="22"/>
        <end position="63"/>
    </location>
</feature>
<feature type="region of interest" description="Disordered" evidence="1">
    <location>
        <begin position="31"/>
        <end position="63"/>
    </location>
</feature>
<comment type="caution">
    <text evidence="3">The sequence shown here is derived from an EMBL/GenBank/DDBJ whole genome shotgun (WGS) entry which is preliminary data.</text>
</comment>
<reference evidence="4" key="1">
    <citation type="journal article" date="2019" name="Int. J. Syst. Evol. Microbiol.">
        <title>The Global Catalogue of Microorganisms (GCM) 10K type strain sequencing project: providing services to taxonomists for standard genome sequencing and annotation.</title>
        <authorList>
            <consortium name="The Broad Institute Genomics Platform"/>
            <consortium name="The Broad Institute Genome Sequencing Center for Infectious Disease"/>
            <person name="Wu L."/>
            <person name="Ma J."/>
        </authorList>
    </citation>
    <scope>NUCLEOTIDE SEQUENCE [LARGE SCALE GENOMIC DNA]</scope>
    <source>
        <strain evidence="4">JCM 16013</strain>
    </source>
</reference>
<name>A0ABP5EM40_9ACTN</name>
<proteinExistence type="predicted"/>